<organism evidence="2">
    <name type="scientific">Anguilla anguilla</name>
    <name type="common">European freshwater eel</name>
    <name type="synonym">Muraena anguilla</name>
    <dbReference type="NCBI Taxonomy" id="7936"/>
    <lineage>
        <taxon>Eukaryota</taxon>
        <taxon>Metazoa</taxon>
        <taxon>Chordata</taxon>
        <taxon>Craniata</taxon>
        <taxon>Vertebrata</taxon>
        <taxon>Euteleostomi</taxon>
        <taxon>Actinopterygii</taxon>
        <taxon>Neopterygii</taxon>
        <taxon>Teleostei</taxon>
        <taxon>Anguilliformes</taxon>
        <taxon>Anguillidae</taxon>
        <taxon>Anguilla</taxon>
    </lineage>
</organism>
<dbReference type="EMBL" id="GBXM01019799">
    <property type="protein sequence ID" value="JAH88778.1"/>
    <property type="molecule type" value="Transcribed_RNA"/>
</dbReference>
<reference evidence="2" key="2">
    <citation type="journal article" date="2015" name="Fish Shellfish Immunol.">
        <title>Early steps in the European eel (Anguilla anguilla)-Vibrio vulnificus interaction in the gills: Role of the RtxA13 toxin.</title>
        <authorList>
            <person name="Callol A."/>
            <person name="Pajuelo D."/>
            <person name="Ebbesson L."/>
            <person name="Teles M."/>
            <person name="MacKenzie S."/>
            <person name="Amaro C."/>
        </authorList>
    </citation>
    <scope>NUCLEOTIDE SEQUENCE</scope>
</reference>
<evidence type="ECO:0000313" key="2">
    <source>
        <dbReference type="EMBL" id="JAH88778.1"/>
    </source>
</evidence>
<proteinExistence type="predicted"/>
<protein>
    <submittedName>
        <fullName evidence="2">Uncharacterized protein</fullName>
    </submittedName>
</protein>
<dbReference type="AlphaFoldDB" id="A0A0E9WH48"/>
<feature type="signal peptide" evidence="1">
    <location>
        <begin position="1"/>
        <end position="17"/>
    </location>
</feature>
<keyword evidence="1" id="KW-0732">Signal</keyword>
<evidence type="ECO:0000256" key="1">
    <source>
        <dbReference type="SAM" id="SignalP"/>
    </source>
</evidence>
<sequence>MCMYFLLSVTFFCLKHLHFETSYVDVEMYTYFSLSLGRVCPGFTFVADWHNALTHLN</sequence>
<feature type="chain" id="PRO_5002434328" evidence="1">
    <location>
        <begin position="18"/>
        <end position="57"/>
    </location>
</feature>
<accession>A0A0E9WH48</accession>
<name>A0A0E9WH48_ANGAN</name>
<reference evidence="2" key="1">
    <citation type="submission" date="2014-11" db="EMBL/GenBank/DDBJ databases">
        <authorList>
            <person name="Amaro Gonzalez C."/>
        </authorList>
    </citation>
    <scope>NUCLEOTIDE SEQUENCE</scope>
</reference>